<accession>A0ABR9LXK2</accession>
<evidence type="ECO:0000313" key="2">
    <source>
        <dbReference type="Proteomes" id="UP000633509"/>
    </source>
</evidence>
<gene>
    <name evidence="1" type="ORF">H4W80_003625</name>
</gene>
<keyword evidence="2" id="KW-1185">Reference proteome</keyword>
<dbReference type="Proteomes" id="UP000633509">
    <property type="component" value="Unassembled WGS sequence"/>
</dbReference>
<reference evidence="1 2" key="1">
    <citation type="submission" date="2020-10" db="EMBL/GenBank/DDBJ databases">
        <title>Sequencing the genomes of 1000 actinobacteria strains.</title>
        <authorList>
            <person name="Klenk H.-P."/>
        </authorList>
    </citation>
    <scope>NUCLEOTIDE SEQUENCE [LARGE SCALE GENOMIC DNA]</scope>
    <source>
        <strain evidence="1 2">DSM 43173</strain>
    </source>
</reference>
<sequence>MTVSAEATAEPMVTARLSHAVAEAGGPEACLRPGRGDDPAHVVGP</sequence>
<proteinExistence type="predicted"/>
<name>A0ABR9LXK2_9ACTN</name>
<comment type="caution">
    <text evidence="1">The sequence shown here is derived from an EMBL/GenBank/DDBJ whole genome shotgun (WGS) entry which is preliminary data.</text>
</comment>
<evidence type="ECO:0000313" key="1">
    <source>
        <dbReference type="EMBL" id="MBE1585367.1"/>
    </source>
</evidence>
<organism evidence="1 2">
    <name type="scientific">Nonomuraea angiospora</name>
    <dbReference type="NCBI Taxonomy" id="46172"/>
    <lineage>
        <taxon>Bacteria</taxon>
        <taxon>Bacillati</taxon>
        <taxon>Actinomycetota</taxon>
        <taxon>Actinomycetes</taxon>
        <taxon>Streptosporangiales</taxon>
        <taxon>Streptosporangiaceae</taxon>
        <taxon>Nonomuraea</taxon>
    </lineage>
</organism>
<dbReference type="EMBL" id="JADBEK010000001">
    <property type="protein sequence ID" value="MBE1585367.1"/>
    <property type="molecule type" value="Genomic_DNA"/>
</dbReference>
<protein>
    <submittedName>
        <fullName evidence="1">Uncharacterized protein</fullName>
    </submittedName>
</protein>